<feature type="transmembrane region" description="Helical" evidence="6">
    <location>
        <begin position="347"/>
        <end position="370"/>
    </location>
</feature>
<comment type="subcellular location">
    <subcellularLocation>
        <location evidence="1">Cell membrane</location>
        <topology evidence="1">Multi-pass membrane protein</topology>
    </subcellularLocation>
</comment>
<gene>
    <name evidence="9" type="ORF">SAMN04488587_1363</name>
</gene>
<dbReference type="AlphaFoldDB" id="A0A1H9ZY91"/>
<dbReference type="InterPro" id="IPR003838">
    <property type="entry name" value="ABC3_permease_C"/>
</dbReference>
<evidence type="ECO:0000259" key="8">
    <source>
        <dbReference type="Pfam" id="PF12704"/>
    </source>
</evidence>
<accession>A0A1H9ZY91</accession>
<evidence type="ECO:0000313" key="10">
    <source>
        <dbReference type="Proteomes" id="UP000243338"/>
    </source>
</evidence>
<organism evidence="9 10">
    <name type="scientific">Methanococcoides vulcani</name>
    <dbReference type="NCBI Taxonomy" id="1353158"/>
    <lineage>
        <taxon>Archaea</taxon>
        <taxon>Methanobacteriati</taxon>
        <taxon>Methanobacteriota</taxon>
        <taxon>Stenosarchaea group</taxon>
        <taxon>Methanomicrobia</taxon>
        <taxon>Methanosarcinales</taxon>
        <taxon>Methanosarcinaceae</taxon>
        <taxon>Methanococcoides</taxon>
    </lineage>
</organism>
<name>A0A1H9ZY91_9EURY</name>
<dbReference type="InterPro" id="IPR051447">
    <property type="entry name" value="Lipoprotein-release_system"/>
</dbReference>
<keyword evidence="3 6" id="KW-0812">Transmembrane</keyword>
<dbReference type="EMBL" id="FOHQ01000003">
    <property type="protein sequence ID" value="SES86773.1"/>
    <property type="molecule type" value="Genomic_DNA"/>
</dbReference>
<reference evidence="10" key="1">
    <citation type="submission" date="2016-10" db="EMBL/GenBank/DDBJ databases">
        <authorList>
            <person name="Varghese N."/>
            <person name="Submissions S."/>
        </authorList>
    </citation>
    <scope>NUCLEOTIDE SEQUENCE [LARGE SCALE GENOMIC DNA]</scope>
    <source>
        <strain evidence="10">SLH 33</strain>
    </source>
</reference>
<evidence type="ECO:0000256" key="2">
    <source>
        <dbReference type="ARBA" id="ARBA00022475"/>
    </source>
</evidence>
<evidence type="ECO:0000259" key="7">
    <source>
        <dbReference type="Pfam" id="PF02687"/>
    </source>
</evidence>
<keyword evidence="4 6" id="KW-1133">Transmembrane helix</keyword>
<dbReference type="InterPro" id="IPR025857">
    <property type="entry name" value="MacB_PCD"/>
</dbReference>
<proteinExistence type="predicted"/>
<protein>
    <submittedName>
        <fullName evidence="9">Lipoprotein-releasing system permease protein</fullName>
    </submittedName>
</protein>
<evidence type="ECO:0000256" key="5">
    <source>
        <dbReference type="ARBA" id="ARBA00023136"/>
    </source>
</evidence>
<feature type="domain" description="ABC3 transporter permease C-terminal" evidence="7">
    <location>
        <begin position="256"/>
        <end position="380"/>
    </location>
</feature>
<keyword evidence="5 6" id="KW-0472">Membrane</keyword>
<dbReference type="OrthoDB" id="11469at2157"/>
<feature type="transmembrane region" description="Helical" evidence="6">
    <location>
        <begin position="20"/>
        <end position="43"/>
    </location>
</feature>
<keyword evidence="10" id="KW-1185">Reference proteome</keyword>
<dbReference type="Pfam" id="PF12704">
    <property type="entry name" value="MacB_PCD"/>
    <property type="match status" value="1"/>
</dbReference>
<dbReference type="Pfam" id="PF02687">
    <property type="entry name" value="FtsX"/>
    <property type="match status" value="1"/>
</dbReference>
<dbReference type="GO" id="GO:0098797">
    <property type="term" value="C:plasma membrane protein complex"/>
    <property type="evidence" value="ECO:0007669"/>
    <property type="project" value="TreeGrafter"/>
</dbReference>
<evidence type="ECO:0000313" key="9">
    <source>
        <dbReference type="EMBL" id="SES86773.1"/>
    </source>
</evidence>
<dbReference type="STRING" id="1353158.SAMN04488587_1363"/>
<feature type="transmembrane region" description="Helical" evidence="6">
    <location>
        <begin position="300"/>
        <end position="327"/>
    </location>
</feature>
<dbReference type="RefSeq" id="WP_091689858.1">
    <property type="nucleotide sequence ID" value="NZ_CAAGSJ010000005.1"/>
</dbReference>
<dbReference type="PANTHER" id="PTHR30489">
    <property type="entry name" value="LIPOPROTEIN-RELEASING SYSTEM TRANSMEMBRANE PROTEIN LOLE"/>
    <property type="match status" value="1"/>
</dbReference>
<evidence type="ECO:0000256" key="6">
    <source>
        <dbReference type="SAM" id="Phobius"/>
    </source>
</evidence>
<dbReference type="PANTHER" id="PTHR30489:SF0">
    <property type="entry name" value="LIPOPROTEIN-RELEASING SYSTEM TRANSMEMBRANE PROTEIN LOLE"/>
    <property type="match status" value="1"/>
</dbReference>
<dbReference type="Proteomes" id="UP000243338">
    <property type="component" value="Unassembled WGS sequence"/>
</dbReference>
<keyword evidence="2" id="KW-1003">Cell membrane</keyword>
<feature type="transmembrane region" description="Helical" evidence="6">
    <location>
        <begin position="255"/>
        <end position="279"/>
    </location>
</feature>
<evidence type="ECO:0000256" key="4">
    <source>
        <dbReference type="ARBA" id="ARBA00022989"/>
    </source>
</evidence>
<feature type="domain" description="MacB-like periplasmic core" evidence="8">
    <location>
        <begin position="19"/>
        <end position="215"/>
    </location>
</feature>
<dbReference type="GO" id="GO:0044874">
    <property type="term" value="P:lipoprotein localization to outer membrane"/>
    <property type="evidence" value="ECO:0007669"/>
    <property type="project" value="TreeGrafter"/>
</dbReference>
<evidence type="ECO:0000256" key="3">
    <source>
        <dbReference type="ARBA" id="ARBA00022692"/>
    </source>
</evidence>
<sequence length="387" mass="42174">MSYELFIAVRHIKSKRRQTLLSIIAIAIAVMVLSVSQAIMVGFTDELYDKTIDQLPHVTISPEEDEEYIHLHNNVLKDILNIEGVVAASPYLIGTATFSNDELSQNAILKGIDPAEEDAVSYLSDDIVEGDLFGLVHSRNSIILGDEFAEDLEVVLGDSIDVSFPNAKTMSLKVVGIYDTGTPYDTSLAYTSLQTSQEFFDTTDVINGMSLRIEDIHQDMVIAEMIKQKGYNAQGWTETNPEILRTMAIETAENYIIYGLLLLIASFGVVSTLNMMVMGKMREIGIMMAMGVSPSSIRTIFLLESGLLGLTGAILGASAGIIISSMIGDIEIGSMGDTYGFTSIPVIVRFIDVLLVVIGVFILNIVAGLYPARKAASFDPVYAISNR</sequence>
<keyword evidence="9" id="KW-0449">Lipoprotein</keyword>
<evidence type="ECO:0000256" key="1">
    <source>
        <dbReference type="ARBA" id="ARBA00004651"/>
    </source>
</evidence>